<evidence type="ECO:0000313" key="2">
    <source>
        <dbReference type="EMBL" id="KAF2121947.1"/>
    </source>
</evidence>
<evidence type="ECO:0000313" key="3">
    <source>
        <dbReference type="Proteomes" id="UP000799770"/>
    </source>
</evidence>
<accession>A0A6A5ZSY1</accession>
<keyword evidence="1" id="KW-0732">Signal</keyword>
<dbReference type="Proteomes" id="UP000799770">
    <property type="component" value="Unassembled WGS sequence"/>
</dbReference>
<dbReference type="OrthoDB" id="3772259at2759"/>
<dbReference type="EMBL" id="ML977311">
    <property type="protein sequence ID" value="KAF2121947.1"/>
    <property type="molecule type" value="Genomic_DNA"/>
</dbReference>
<dbReference type="AlphaFoldDB" id="A0A6A5ZSY1"/>
<organism evidence="2 3">
    <name type="scientific">Lophiotrema nucula</name>
    <dbReference type="NCBI Taxonomy" id="690887"/>
    <lineage>
        <taxon>Eukaryota</taxon>
        <taxon>Fungi</taxon>
        <taxon>Dikarya</taxon>
        <taxon>Ascomycota</taxon>
        <taxon>Pezizomycotina</taxon>
        <taxon>Dothideomycetes</taxon>
        <taxon>Pleosporomycetidae</taxon>
        <taxon>Pleosporales</taxon>
        <taxon>Lophiotremataceae</taxon>
        <taxon>Lophiotrema</taxon>
    </lineage>
</organism>
<protein>
    <submittedName>
        <fullName evidence="2">Uncharacterized protein</fullName>
    </submittedName>
</protein>
<reference evidence="2" key="1">
    <citation type="journal article" date="2020" name="Stud. Mycol.">
        <title>101 Dothideomycetes genomes: a test case for predicting lifestyles and emergence of pathogens.</title>
        <authorList>
            <person name="Haridas S."/>
            <person name="Albert R."/>
            <person name="Binder M."/>
            <person name="Bloem J."/>
            <person name="Labutti K."/>
            <person name="Salamov A."/>
            <person name="Andreopoulos B."/>
            <person name="Baker S."/>
            <person name="Barry K."/>
            <person name="Bills G."/>
            <person name="Bluhm B."/>
            <person name="Cannon C."/>
            <person name="Castanera R."/>
            <person name="Culley D."/>
            <person name="Daum C."/>
            <person name="Ezra D."/>
            <person name="Gonzalez J."/>
            <person name="Henrissat B."/>
            <person name="Kuo A."/>
            <person name="Liang C."/>
            <person name="Lipzen A."/>
            <person name="Lutzoni F."/>
            <person name="Magnuson J."/>
            <person name="Mondo S."/>
            <person name="Nolan M."/>
            <person name="Ohm R."/>
            <person name="Pangilinan J."/>
            <person name="Park H.-J."/>
            <person name="Ramirez L."/>
            <person name="Alfaro M."/>
            <person name="Sun H."/>
            <person name="Tritt A."/>
            <person name="Yoshinaga Y."/>
            <person name="Zwiers L.-H."/>
            <person name="Turgeon B."/>
            <person name="Goodwin S."/>
            <person name="Spatafora J."/>
            <person name="Crous P."/>
            <person name="Grigoriev I."/>
        </authorList>
    </citation>
    <scope>NUCLEOTIDE SEQUENCE</scope>
    <source>
        <strain evidence="2">CBS 627.86</strain>
    </source>
</reference>
<proteinExistence type="predicted"/>
<gene>
    <name evidence="2" type="ORF">BDV96DRAFT_640021</name>
</gene>
<keyword evidence="3" id="KW-1185">Reference proteome</keyword>
<evidence type="ECO:0000256" key="1">
    <source>
        <dbReference type="SAM" id="SignalP"/>
    </source>
</evidence>
<sequence>MKFTAIVAAVLSMAVFTIAAPIEDKRAQNHGMCVKGENGEVTQLAQGCT</sequence>
<feature type="signal peptide" evidence="1">
    <location>
        <begin position="1"/>
        <end position="19"/>
    </location>
</feature>
<feature type="chain" id="PRO_5025508491" evidence="1">
    <location>
        <begin position="20"/>
        <end position="49"/>
    </location>
</feature>
<name>A0A6A5ZSY1_9PLEO</name>